<name>E0SCT8_DICD3</name>
<organism evidence="1 2">
    <name type="scientific">Dickeya dadantii (strain 3937)</name>
    <name type="common">Erwinia chrysanthemi (strain 3937)</name>
    <dbReference type="NCBI Taxonomy" id="198628"/>
    <lineage>
        <taxon>Bacteria</taxon>
        <taxon>Pseudomonadati</taxon>
        <taxon>Pseudomonadota</taxon>
        <taxon>Gammaproteobacteria</taxon>
        <taxon>Enterobacterales</taxon>
        <taxon>Pectobacteriaceae</taxon>
        <taxon>Dickeya</taxon>
    </lineage>
</organism>
<keyword evidence="2" id="KW-1185">Reference proteome</keyword>
<evidence type="ECO:0000313" key="2">
    <source>
        <dbReference type="Proteomes" id="UP000006859"/>
    </source>
</evidence>
<dbReference type="HOGENOM" id="CLU_1140641_0_0_6"/>
<protein>
    <submittedName>
        <fullName evidence="1">Uncharacterized protein</fullName>
    </submittedName>
</protein>
<dbReference type="STRING" id="198628.Dda3937_00941"/>
<evidence type="ECO:0000313" key="1">
    <source>
        <dbReference type="EMBL" id="ADM99729.1"/>
    </source>
</evidence>
<reference evidence="1 2" key="1">
    <citation type="journal article" date="2011" name="J. Bacteriol.">
        <title>Genome sequence of the plant-pathogenic bacterium Dickeya dadantii 3937.</title>
        <authorList>
            <person name="Glasner J.D."/>
            <person name="Yang C.H."/>
            <person name="Reverchon S."/>
            <person name="Hugouvieux-Cotte-Pattat N."/>
            <person name="Condemine G."/>
            <person name="Bohin J.P."/>
            <person name="Van Gijsegem F."/>
            <person name="Yang S."/>
            <person name="Franza T."/>
            <person name="Expert D."/>
            <person name="Plunkett G. III"/>
            <person name="San Francisco M.J."/>
            <person name="Charkowski A.O."/>
            <person name="Py B."/>
            <person name="Bell K."/>
            <person name="Rauscher L."/>
            <person name="Rodriguez-Palenzuela P."/>
            <person name="Toussaint A."/>
            <person name="Holeva M.C."/>
            <person name="He S.Y."/>
            <person name="Douet V."/>
            <person name="Boccara M."/>
            <person name="Blanco C."/>
            <person name="Toth I."/>
            <person name="Anderson B.D."/>
            <person name="Biehl B.S."/>
            <person name="Mau B."/>
            <person name="Flynn S.M."/>
            <person name="Barras F."/>
            <person name="Lindeberg M."/>
            <person name="Birch P.R."/>
            <person name="Tsuyumu S."/>
            <person name="Shi X."/>
            <person name="Hibbing M."/>
            <person name="Yap M.N."/>
            <person name="Carpentier M."/>
            <person name="Dassa E."/>
            <person name="Umehara M."/>
            <person name="Kim J.F."/>
            <person name="Rusch M."/>
            <person name="Soni P."/>
            <person name="Mayhew G.F."/>
            <person name="Fouts D.E."/>
            <person name="Gill S.R."/>
            <person name="Blattner F.R."/>
            <person name="Keen N.T."/>
            <person name="Perna N.T."/>
        </authorList>
    </citation>
    <scope>NUCLEOTIDE SEQUENCE [LARGE SCALE GENOMIC DNA]</scope>
    <source>
        <strain evidence="1 2">3937</strain>
    </source>
</reference>
<dbReference type="eggNOG" id="ENOG5030Y8T">
    <property type="taxonomic scope" value="Bacteria"/>
</dbReference>
<accession>E0SCT8</accession>
<proteinExistence type="predicted"/>
<dbReference type="KEGG" id="ddd:Dda3937_00941"/>
<sequence length="245" mass="28242">MVMPAFDNLPDLSHWKTIQEFTIEQAALLLAGIDPYDYDDGLQAVRSGRHERWKLAWGLSEGIVSAIRRGVLTPVVCMGEEEKWNDWENAYFTHYEPIKTTDRTKEISKRKTIITRDSLFSWVEAERVDYAKKPKKETVILHQHAYSPNTRTIIDVEPEARKQSVPMLPLYEHKSEGLELVEEAIKQFWSTYDENDPATAPTKQEVMTYLKEKSVSNNLAEAVDMVLRPFSVRGVGRRKQTKTNG</sequence>
<dbReference type="Proteomes" id="UP000006859">
    <property type="component" value="Chromosome"/>
</dbReference>
<dbReference type="EMBL" id="CP002038">
    <property type="protein sequence ID" value="ADM99729.1"/>
    <property type="molecule type" value="Genomic_DNA"/>
</dbReference>
<gene>
    <name evidence="1" type="ordered locus">Dda3937_00941</name>
</gene>
<dbReference type="AlphaFoldDB" id="E0SCT8"/>